<dbReference type="AlphaFoldDB" id="A0A4V3XIJ2"/>
<feature type="compositionally biased region" description="Basic and acidic residues" evidence="5">
    <location>
        <begin position="46"/>
        <end position="63"/>
    </location>
</feature>
<dbReference type="Proteomes" id="UP000308730">
    <property type="component" value="Unassembled WGS sequence"/>
</dbReference>
<dbReference type="Pfam" id="PF08620">
    <property type="entry name" value="RPAP1_C"/>
    <property type="match status" value="1"/>
</dbReference>
<keyword evidence="4" id="KW-0539">Nucleus</keyword>
<comment type="similarity">
    <text evidence="2">Belongs to the RPAP1 family.</text>
</comment>
<evidence type="ECO:0000313" key="9">
    <source>
        <dbReference type="EMBL" id="THH29373.1"/>
    </source>
</evidence>
<accession>A0A4V3XIJ2</accession>
<keyword evidence="10" id="KW-1185">Reference proteome</keyword>
<dbReference type="InterPro" id="IPR057989">
    <property type="entry name" value="TPR_RPAP1/MINIYO-like"/>
</dbReference>
<feature type="compositionally biased region" description="Basic and acidic residues" evidence="5">
    <location>
        <begin position="83"/>
        <end position="99"/>
    </location>
</feature>
<gene>
    <name evidence="9" type="ORF">EUX98_g4819</name>
</gene>
<evidence type="ECO:0000259" key="7">
    <source>
        <dbReference type="Pfam" id="PF08621"/>
    </source>
</evidence>
<comment type="caution">
    <text evidence="9">The sequence shown here is derived from an EMBL/GenBank/DDBJ whole genome shotgun (WGS) entry which is preliminary data.</text>
</comment>
<dbReference type="Pfam" id="PF25766">
    <property type="entry name" value="TPR_RPAP1"/>
    <property type="match status" value="1"/>
</dbReference>
<evidence type="ECO:0000256" key="4">
    <source>
        <dbReference type="ARBA" id="ARBA00023242"/>
    </source>
</evidence>
<dbReference type="OrthoDB" id="348201at2759"/>
<evidence type="ECO:0000256" key="1">
    <source>
        <dbReference type="ARBA" id="ARBA00004123"/>
    </source>
</evidence>
<feature type="compositionally biased region" description="Polar residues" evidence="5">
    <location>
        <begin position="17"/>
        <end position="28"/>
    </location>
</feature>
<feature type="domain" description="RPAP1 C-terminal" evidence="6">
    <location>
        <begin position="301"/>
        <end position="366"/>
    </location>
</feature>
<dbReference type="Pfam" id="PF08621">
    <property type="entry name" value="RPAP1_N"/>
    <property type="match status" value="1"/>
</dbReference>
<evidence type="ECO:0000256" key="2">
    <source>
        <dbReference type="ARBA" id="ARBA00009953"/>
    </source>
</evidence>
<organism evidence="9 10">
    <name type="scientific">Antrodiella citrinella</name>
    <dbReference type="NCBI Taxonomy" id="2447956"/>
    <lineage>
        <taxon>Eukaryota</taxon>
        <taxon>Fungi</taxon>
        <taxon>Dikarya</taxon>
        <taxon>Basidiomycota</taxon>
        <taxon>Agaricomycotina</taxon>
        <taxon>Agaricomycetes</taxon>
        <taxon>Polyporales</taxon>
        <taxon>Steccherinaceae</taxon>
        <taxon>Antrodiella</taxon>
    </lineage>
</organism>
<dbReference type="EMBL" id="SGPM01000127">
    <property type="protein sequence ID" value="THH29373.1"/>
    <property type="molecule type" value="Genomic_DNA"/>
</dbReference>
<evidence type="ECO:0000313" key="10">
    <source>
        <dbReference type="Proteomes" id="UP000308730"/>
    </source>
</evidence>
<dbReference type="InterPro" id="IPR013929">
    <property type="entry name" value="RPAP1_C"/>
</dbReference>
<evidence type="ECO:0008006" key="11">
    <source>
        <dbReference type="Google" id="ProtNLM"/>
    </source>
</evidence>
<dbReference type="InterPro" id="IPR013930">
    <property type="entry name" value="RPAP1_N"/>
</dbReference>
<name>A0A4V3XIJ2_9APHY</name>
<proteinExistence type="inferred from homology"/>
<evidence type="ECO:0000256" key="3">
    <source>
        <dbReference type="ARBA" id="ARBA00023163"/>
    </source>
</evidence>
<feature type="region of interest" description="Disordered" evidence="5">
    <location>
        <begin position="1"/>
        <end position="263"/>
    </location>
</feature>
<dbReference type="PANTHER" id="PTHR21483">
    <property type="entry name" value="RNA POLYMERASE II-ASSOCIATED PROTEIN 1"/>
    <property type="match status" value="1"/>
</dbReference>
<evidence type="ECO:0000256" key="5">
    <source>
        <dbReference type="SAM" id="MobiDB-lite"/>
    </source>
</evidence>
<protein>
    <recommendedName>
        <fullName evidence="11">RNA polymerase II-associated protein 1 N-terminal domain-containing protein</fullName>
    </recommendedName>
</protein>
<feature type="compositionally biased region" description="Basic and acidic residues" evidence="5">
    <location>
        <begin position="123"/>
        <end position="144"/>
    </location>
</feature>
<evidence type="ECO:0000259" key="8">
    <source>
        <dbReference type="Pfam" id="PF25766"/>
    </source>
</evidence>
<comment type="subcellular location">
    <subcellularLocation>
        <location evidence="1">Nucleus</location>
    </subcellularLocation>
</comment>
<keyword evidence="3" id="KW-0804">Transcription</keyword>
<feature type="domain" description="RPAP1/MINIYO-like TPR repeats" evidence="8">
    <location>
        <begin position="1073"/>
        <end position="1180"/>
    </location>
</feature>
<dbReference type="InterPro" id="IPR039913">
    <property type="entry name" value="RPAP1/Rba50"/>
</dbReference>
<dbReference type="GO" id="GO:0006366">
    <property type="term" value="P:transcription by RNA polymerase II"/>
    <property type="evidence" value="ECO:0007669"/>
    <property type="project" value="InterPro"/>
</dbReference>
<feature type="domain" description="RPAP1 N-terminal" evidence="7">
    <location>
        <begin position="90"/>
        <end position="132"/>
    </location>
</feature>
<sequence>MSDSLVGSVFERKSGPSVHNSPKFNGSKATGFPAAKHRSQSAFAKARNDTRNIDGLSRLRDIPIVEPLKSPRAGSSSQQDTEGDWRKQAEAENQRKVESMTDEEREQERIEILERFGPNIAEVLRKARQAREGTAEQTEQKDPLSIDTTLKSPGAEKRAIKSALASRPSSPSPASSSSTRPSSRTDRRLRFAELTAQDVHVYESAPPSPRKKALALPPPTPEDGPTVSLGSYNNAAKLHASHNGAGPVASRASEEDRAEYEEGTPEYIRRRFFPAATPRDPSLAWIEADAGSSTGPADSTLRFDLTGVPISPEMSLKLPTHLGLHHHAEGSHAGYTLDDLFLLSRSTVPAQRASMLDVLGRIARRIGKTSRDRGVGIAELKGQEAILRKRILAAGVEAMAERGTLGIRAIEAVWVCVVGWDEDLIAVEDAELQDFSADGALSSIPLDYVLGHVSAALAADALPQKSLRQLLAVVHRLAQESEEAATSVVEAKGLISNMTQVFLLTPYPPEADSPLPEPFAVQVLTTLTRSSRFNALTLLGAADALLRFVITPPPSSPYSQELASSLLSAALRFYSTLASYGLYAGTAATTQEQLHHIRQYVLSEACSSMQLREAWLELLELWMVCARDPHMTTPDHDILWTQVVGWGWAEDILNLRPQLPADRPEAWTMLWRALAAWLEGASVNGVRGGEAEKNAVLDVVRDGFASGVEHTIIETCMGDFKKLLQTGFGGGQVTFIAALADKAAVLAAVIRLWLSCLPSASQQGLDGPPFSLPFPQITQLCGQLITHPLWSAIYSENEASIGHIHLRPLSKLLSAYLGMSRVLPGTTDDIWMAQALSIVLQLLPGDEEVAAKTIGAITELVNPSFMKSRNWPVPDSIWERKGLASILPFLTYTLRKSERQVGPIWTTPYSISTATTQRLPPLSRCRPTAPNDLPLPLSRDWTLSPLDYLLRSGQTDIFKSLPSSWDASEVDIVRASLLLSRVAREVLYMHGLGRYAMSREETVFGCMKVFMLEHGQQQEFAALAEEVFRDSVVANFMNDLLAPFTLAASREAADMSTDGPLLDAVATRFLGSSTPFYQYYTDFVGLYDSISFSHPIFARLLLPPLSMRYPSDYRKYVWADHGHIIRTIKISSEQVLATSLDEYLFPVESNPEVLTGYLRAITKEDAKDFLFLVAVHHIASNIWPDLQDSGSESNDAKAVKLLQAAVGQGFDGVRAIVTYKQDCSQSPVNYFSTQAGEWREERKRFAEKCGVQVRDRIEKLL</sequence>
<dbReference type="PANTHER" id="PTHR21483:SF18">
    <property type="entry name" value="RNA POLYMERASE II-ASSOCIATED PROTEIN 1"/>
    <property type="match status" value="1"/>
</dbReference>
<reference evidence="9 10" key="1">
    <citation type="submission" date="2019-02" db="EMBL/GenBank/DDBJ databases">
        <title>Genome sequencing of the rare red list fungi Antrodiella citrinella (Flaviporus citrinellus).</title>
        <authorList>
            <person name="Buettner E."/>
            <person name="Kellner H."/>
        </authorList>
    </citation>
    <scope>NUCLEOTIDE SEQUENCE [LARGE SCALE GENOMIC DNA]</scope>
    <source>
        <strain evidence="9 10">DSM 108506</strain>
    </source>
</reference>
<evidence type="ECO:0000259" key="6">
    <source>
        <dbReference type="Pfam" id="PF08620"/>
    </source>
</evidence>
<feature type="compositionally biased region" description="Low complexity" evidence="5">
    <location>
        <begin position="162"/>
        <end position="182"/>
    </location>
</feature>